<proteinExistence type="predicted"/>
<dbReference type="EMBL" id="FWZX01000005">
    <property type="protein sequence ID" value="SMF14628.1"/>
    <property type="molecule type" value="Genomic_DNA"/>
</dbReference>
<dbReference type="AlphaFoldDB" id="A0A1Y6BQ46"/>
<keyword evidence="3" id="KW-1185">Reference proteome</keyword>
<evidence type="ECO:0000313" key="2">
    <source>
        <dbReference type="EMBL" id="SMF14628.1"/>
    </source>
</evidence>
<reference evidence="2 3" key="1">
    <citation type="submission" date="2017-04" db="EMBL/GenBank/DDBJ databases">
        <authorList>
            <person name="Afonso C.L."/>
            <person name="Miller P.J."/>
            <person name="Scott M.A."/>
            <person name="Spackman E."/>
            <person name="Goraichik I."/>
            <person name="Dimitrov K.M."/>
            <person name="Suarez D.L."/>
            <person name="Swayne D.E."/>
        </authorList>
    </citation>
    <scope>NUCLEOTIDE SEQUENCE [LARGE SCALE GENOMIC DNA]</scope>
    <source>
        <strain evidence="2 3">USBA 355</strain>
    </source>
</reference>
<feature type="chain" id="PRO_5012147658" evidence="1">
    <location>
        <begin position="21"/>
        <end position="484"/>
    </location>
</feature>
<dbReference type="Pfam" id="PF14559">
    <property type="entry name" value="TPR_19"/>
    <property type="match status" value="1"/>
</dbReference>
<accession>A0A1Y6BQ46</accession>
<dbReference type="PROSITE" id="PS51257">
    <property type="entry name" value="PROKAR_LIPOPROTEIN"/>
    <property type="match status" value="1"/>
</dbReference>
<feature type="signal peptide" evidence="1">
    <location>
        <begin position="1"/>
        <end position="20"/>
    </location>
</feature>
<keyword evidence="1" id="KW-0732">Signal</keyword>
<dbReference type="SUPFAM" id="SSF48452">
    <property type="entry name" value="TPR-like"/>
    <property type="match status" value="1"/>
</dbReference>
<dbReference type="Gene3D" id="1.25.40.10">
    <property type="entry name" value="Tetratricopeptide repeat domain"/>
    <property type="match status" value="1"/>
</dbReference>
<dbReference type="Proteomes" id="UP000192917">
    <property type="component" value="Unassembled WGS sequence"/>
</dbReference>
<evidence type="ECO:0000313" key="3">
    <source>
        <dbReference type="Proteomes" id="UP000192917"/>
    </source>
</evidence>
<dbReference type="InterPro" id="IPR011990">
    <property type="entry name" value="TPR-like_helical_dom_sf"/>
</dbReference>
<dbReference type="STRING" id="560819.SAMN05428998_105280"/>
<evidence type="ECO:0000256" key="1">
    <source>
        <dbReference type="SAM" id="SignalP"/>
    </source>
</evidence>
<sequence length="484" mass="52586">MRFLWIAAALAVTASCLPGAGGRSWAQSAPAAAAAPAATPGASPSAEQLERQSRDAIDALERLERSRPAPGDADGPVVTWAQVLRDPDNLQLNLAFARRQLALGELKGASATLERVLLIAPDQPEVQLLHGLVLYRLREYAGAEQALRAALAGGISGRGKDEAERALDAIADSRRRTLGTLSVAAGVRYDTNRDQAPITGKRLFLDFPIAADPGQPDSAIVTIARLRLVHRLTGQAGHELFAEGTYYGANQLEIDDLDLRFFSAGAGMALHFGPFTVTPRGHADLLQLAGQNYLTSLGSEAQLSWQALRGLVPFLEASIDDENFDDVHAAPSGEDRTGPLWRLAAGFRWQVAPDVAFELSGARATKNAREQYEGYQTLELTAAPTFLLGGGQFLRGELTVRRRRYFGPDRFVSEQTRRDVDWVARLTYGAPLSLYARPLPGLAAALEGLQLLISLEQQRTVSNIPNYDYLSHRGQILLTRSFRF</sequence>
<name>A0A1Y6BQ46_9PROT</name>
<protein>
    <submittedName>
        <fullName evidence="2">Tetratricopeptide repeat-containing protein</fullName>
    </submittedName>
</protein>
<dbReference type="RefSeq" id="WP_143596189.1">
    <property type="nucleotide sequence ID" value="NZ_FWZX01000005.1"/>
</dbReference>
<gene>
    <name evidence="2" type="ORF">SAMN05428998_105280</name>
</gene>
<organism evidence="2 3">
    <name type="scientific">Tistlia consotensis USBA 355</name>
    <dbReference type="NCBI Taxonomy" id="560819"/>
    <lineage>
        <taxon>Bacteria</taxon>
        <taxon>Pseudomonadati</taxon>
        <taxon>Pseudomonadota</taxon>
        <taxon>Alphaproteobacteria</taxon>
        <taxon>Rhodospirillales</taxon>
        <taxon>Rhodovibrionaceae</taxon>
        <taxon>Tistlia</taxon>
    </lineage>
</organism>